<dbReference type="InterPro" id="IPR000792">
    <property type="entry name" value="Tscrpt_reg_LuxR_C"/>
</dbReference>
<sequence length="219" mass="25110">MIELLHIPKNVPSVLIALPDKLKAELISNLKISIPFQVVNIFTEGTGVMDYLRKFKPQYLLLDIKLENCDYLDLIKKFKKENISTKIIFYLSTPNIDSLKIFSYPFAVGFIHRGCGINDLKKCLTAVFEGRKYFSSELNDFINQPENKDNPKDIYNIELLTSREKAVLKLLMIGKSEKEIAESLFISNTTVRTHKNHIREKFGIKGKQKLSVVSIQLNA</sequence>
<dbReference type="SUPFAM" id="SSF52172">
    <property type="entry name" value="CheY-like"/>
    <property type="match status" value="1"/>
</dbReference>
<keyword evidence="2 7" id="KW-0238">DNA-binding</keyword>
<evidence type="ECO:0000256" key="3">
    <source>
        <dbReference type="ARBA" id="ARBA00023163"/>
    </source>
</evidence>
<dbReference type="Gene3D" id="3.40.50.2300">
    <property type="match status" value="1"/>
</dbReference>
<feature type="domain" description="HTH luxR-type" evidence="5">
    <location>
        <begin position="153"/>
        <end position="218"/>
    </location>
</feature>
<evidence type="ECO:0000259" key="6">
    <source>
        <dbReference type="PROSITE" id="PS50110"/>
    </source>
</evidence>
<feature type="modified residue" description="4-aspartylphosphate" evidence="4">
    <location>
        <position position="63"/>
    </location>
</feature>
<proteinExistence type="predicted"/>
<reference evidence="7 8" key="1">
    <citation type="submission" date="2016-10" db="EMBL/GenBank/DDBJ databases">
        <authorList>
            <person name="de Groot N.N."/>
        </authorList>
    </citation>
    <scope>NUCLEOTIDE SEQUENCE [LARGE SCALE GENOMIC DNA]</scope>
    <source>
        <strain evidence="8">E92,LMG 26720,CCM 7988</strain>
    </source>
</reference>
<evidence type="ECO:0000256" key="2">
    <source>
        <dbReference type="ARBA" id="ARBA00023125"/>
    </source>
</evidence>
<dbReference type="PANTHER" id="PTHR44688">
    <property type="entry name" value="DNA-BINDING TRANSCRIPTIONAL ACTIVATOR DEVR_DOSR"/>
    <property type="match status" value="1"/>
</dbReference>
<dbReference type="Gene3D" id="1.10.10.10">
    <property type="entry name" value="Winged helix-like DNA-binding domain superfamily/Winged helix DNA-binding domain"/>
    <property type="match status" value="1"/>
</dbReference>
<evidence type="ECO:0000259" key="5">
    <source>
        <dbReference type="PROSITE" id="PS50043"/>
    </source>
</evidence>
<dbReference type="Pfam" id="PF00196">
    <property type="entry name" value="GerE"/>
    <property type="match status" value="1"/>
</dbReference>
<keyword evidence="8" id="KW-1185">Reference proteome</keyword>
<feature type="domain" description="Response regulatory" evidence="6">
    <location>
        <begin position="13"/>
        <end position="128"/>
    </location>
</feature>
<dbReference type="InterPro" id="IPR016032">
    <property type="entry name" value="Sig_transdc_resp-reg_C-effctor"/>
</dbReference>
<dbReference type="PANTHER" id="PTHR44688:SF16">
    <property type="entry name" value="DNA-BINDING TRANSCRIPTIONAL ACTIVATOR DEVR_DOSR"/>
    <property type="match status" value="1"/>
</dbReference>
<dbReference type="InterPro" id="IPR011006">
    <property type="entry name" value="CheY-like_superfamily"/>
</dbReference>
<dbReference type="AlphaFoldDB" id="A0A1I5Y7M8"/>
<dbReference type="SUPFAM" id="SSF46894">
    <property type="entry name" value="C-terminal effector domain of the bipartite response regulators"/>
    <property type="match status" value="1"/>
</dbReference>
<dbReference type="EMBL" id="FOXH01000017">
    <property type="protein sequence ID" value="SFQ40090.1"/>
    <property type="molecule type" value="Genomic_DNA"/>
</dbReference>
<name>A0A1I5Y7M8_9BACT</name>
<dbReference type="RefSeq" id="WP_092019327.1">
    <property type="nucleotide sequence ID" value="NZ_FOXH01000017.1"/>
</dbReference>
<dbReference type="STRING" id="1079859.SAMN04515674_11769"/>
<dbReference type="PRINTS" id="PR00038">
    <property type="entry name" value="HTHLUXR"/>
</dbReference>
<evidence type="ECO:0000256" key="4">
    <source>
        <dbReference type="PROSITE-ProRule" id="PRU00169"/>
    </source>
</evidence>
<protein>
    <submittedName>
        <fullName evidence="7">DNA-binding response regulator, NarL/FixJ family, contains REC and HTH domains</fullName>
    </submittedName>
</protein>
<evidence type="ECO:0000313" key="8">
    <source>
        <dbReference type="Proteomes" id="UP000199306"/>
    </source>
</evidence>
<evidence type="ECO:0000256" key="1">
    <source>
        <dbReference type="ARBA" id="ARBA00023015"/>
    </source>
</evidence>
<accession>A0A1I5Y7M8</accession>
<dbReference type="InterPro" id="IPR001789">
    <property type="entry name" value="Sig_transdc_resp-reg_receiver"/>
</dbReference>
<dbReference type="GO" id="GO:0003677">
    <property type="term" value="F:DNA binding"/>
    <property type="evidence" value="ECO:0007669"/>
    <property type="project" value="UniProtKB-KW"/>
</dbReference>
<organism evidence="7 8">
    <name type="scientific">Pseudarcicella hirudinis</name>
    <dbReference type="NCBI Taxonomy" id="1079859"/>
    <lineage>
        <taxon>Bacteria</taxon>
        <taxon>Pseudomonadati</taxon>
        <taxon>Bacteroidota</taxon>
        <taxon>Cytophagia</taxon>
        <taxon>Cytophagales</taxon>
        <taxon>Flectobacillaceae</taxon>
        <taxon>Pseudarcicella</taxon>
    </lineage>
</organism>
<dbReference type="PROSITE" id="PS50043">
    <property type="entry name" value="HTH_LUXR_2"/>
    <property type="match status" value="1"/>
</dbReference>
<dbReference type="InterPro" id="IPR036388">
    <property type="entry name" value="WH-like_DNA-bd_sf"/>
</dbReference>
<gene>
    <name evidence="7" type="ORF">SAMN04515674_11769</name>
</gene>
<dbReference type="CDD" id="cd06170">
    <property type="entry name" value="LuxR_C_like"/>
    <property type="match status" value="1"/>
</dbReference>
<keyword evidence="4" id="KW-0597">Phosphoprotein</keyword>
<dbReference type="SMART" id="SM00421">
    <property type="entry name" value="HTH_LUXR"/>
    <property type="match status" value="1"/>
</dbReference>
<dbReference type="OrthoDB" id="9797341at2"/>
<keyword evidence="3" id="KW-0804">Transcription</keyword>
<keyword evidence="1" id="KW-0805">Transcription regulation</keyword>
<dbReference type="GO" id="GO:0006355">
    <property type="term" value="P:regulation of DNA-templated transcription"/>
    <property type="evidence" value="ECO:0007669"/>
    <property type="project" value="InterPro"/>
</dbReference>
<dbReference type="PROSITE" id="PS50110">
    <property type="entry name" value="RESPONSE_REGULATORY"/>
    <property type="match status" value="1"/>
</dbReference>
<dbReference type="Proteomes" id="UP000199306">
    <property type="component" value="Unassembled WGS sequence"/>
</dbReference>
<dbReference type="GO" id="GO:0000160">
    <property type="term" value="P:phosphorelay signal transduction system"/>
    <property type="evidence" value="ECO:0007669"/>
    <property type="project" value="InterPro"/>
</dbReference>
<evidence type="ECO:0000313" key="7">
    <source>
        <dbReference type="EMBL" id="SFQ40090.1"/>
    </source>
</evidence>